<dbReference type="InterPro" id="IPR001223">
    <property type="entry name" value="Glyco_hydro18_cat"/>
</dbReference>
<evidence type="ECO:0000259" key="1">
    <source>
        <dbReference type="PROSITE" id="PS51910"/>
    </source>
</evidence>
<dbReference type="AlphaFoldDB" id="A0A0D0C7A2"/>
<dbReference type="Proteomes" id="UP000053593">
    <property type="component" value="Unassembled WGS sequence"/>
</dbReference>
<feature type="domain" description="GH18" evidence="1">
    <location>
        <begin position="11"/>
        <end position="301"/>
    </location>
</feature>
<name>A0A0D0C7A2_9AGAR</name>
<evidence type="ECO:0000313" key="3">
    <source>
        <dbReference type="Proteomes" id="UP000053593"/>
    </source>
</evidence>
<protein>
    <submittedName>
        <fullName evidence="2">Unplaced genomic scaffold GYMLUscaffold_76, whole genome shotgun sequence</fullName>
    </submittedName>
</protein>
<reference evidence="2 3" key="1">
    <citation type="submission" date="2014-04" db="EMBL/GenBank/DDBJ databases">
        <title>Evolutionary Origins and Diversification of the Mycorrhizal Mutualists.</title>
        <authorList>
            <consortium name="DOE Joint Genome Institute"/>
            <consortium name="Mycorrhizal Genomics Consortium"/>
            <person name="Kohler A."/>
            <person name="Kuo A."/>
            <person name="Nagy L.G."/>
            <person name="Floudas D."/>
            <person name="Copeland A."/>
            <person name="Barry K.W."/>
            <person name="Cichocki N."/>
            <person name="Veneault-Fourrey C."/>
            <person name="LaButti K."/>
            <person name="Lindquist E.A."/>
            <person name="Lipzen A."/>
            <person name="Lundell T."/>
            <person name="Morin E."/>
            <person name="Murat C."/>
            <person name="Riley R."/>
            <person name="Ohm R."/>
            <person name="Sun H."/>
            <person name="Tunlid A."/>
            <person name="Henrissat B."/>
            <person name="Grigoriev I.V."/>
            <person name="Hibbett D.S."/>
            <person name="Martin F."/>
        </authorList>
    </citation>
    <scope>NUCLEOTIDE SEQUENCE [LARGE SCALE GENOMIC DNA]</scope>
    <source>
        <strain evidence="2 3">FD-317 M1</strain>
    </source>
</reference>
<proteinExistence type="predicted"/>
<dbReference type="Pfam" id="PF00704">
    <property type="entry name" value="Glyco_hydro_18"/>
    <property type="match status" value="1"/>
</dbReference>
<dbReference type="HOGENOM" id="CLU_060983_1_0_1"/>
<dbReference type="InterPro" id="IPR017853">
    <property type="entry name" value="GH"/>
</dbReference>
<accession>A0A0D0C7A2</accession>
<dbReference type="GO" id="GO:0005975">
    <property type="term" value="P:carbohydrate metabolic process"/>
    <property type="evidence" value="ECO:0007669"/>
    <property type="project" value="InterPro"/>
</dbReference>
<dbReference type="PROSITE" id="PS51910">
    <property type="entry name" value="GH18_2"/>
    <property type="match status" value="1"/>
</dbReference>
<sequence length="305" mass="34432">MRPSDKPSPVHRVVVYYQTQYPEINIDWKLDFLMMKMTKYLSPIPLIGLASHLIVSAFHLDGNDNIIYLNKDPPHHASYVRMWRDIARMQGSGVKVIGMLGGASDSSFKNLKDNFGDWYKKLLECIKEYRLDGFDLAIKEKVDLDVVVKLIQNLRANFGVDFIITLAPVASALMGGEDSVSGLTYSDIESSYGDQIDWYNVQFYLDSTTTASQDTIATVYTDIVDKCPLDPGQMVISTTTALLYKPGFTKLDVVRTNVGELLQKYGHCFGGIAGWEYANSMPDRTVYWTWAAQMKAVMDNWKASR</sequence>
<dbReference type="OrthoDB" id="3012298at2759"/>
<dbReference type="Gene3D" id="3.20.20.80">
    <property type="entry name" value="Glycosidases"/>
    <property type="match status" value="1"/>
</dbReference>
<dbReference type="EMBL" id="KN834824">
    <property type="protein sequence ID" value="KIK53802.1"/>
    <property type="molecule type" value="Genomic_DNA"/>
</dbReference>
<dbReference type="SUPFAM" id="SSF51445">
    <property type="entry name" value="(Trans)glycosidases"/>
    <property type="match status" value="1"/>
</dbReference>
<keyword evidence="3" id="KW-1185">Reference proteome</keyword>
<organism evidence="2 3">
    <name type="scientific">Collybiopsis luxurians FD-317 M1</name>
    <dbReference type="NCBI Taxonomy" id="944289"/>
    <lineage>
        <taxon>Eukaryota</taxon>
        <taxon>Fungi</taxon>
        <taxon>Dikarya</taxon>
        <taxon>Basidiomycota</taxon>
        <taxon>Agaricomycotina</taxon>
        <taxon>Agaricomycetes</taxon>
        <taxon>Agaricomycetidae</taxon>
        <taxon>Agaricales</taxon>
        <taxon>Marasmiineae</taxon>
        <taxon>Omphalotaceae</taxon>
        <taxon>Collybiopsis</taxon>
        <taxon>Collybiopsis luxurians</taxon>
    </lineage>
</organism>
<gene>
    <name evidence="2" type="ORF">GYMLUDRAFT_178519</name>
</gene>
<evidence type="ECO:0000313" key="2">
    <source>
        <dbReference type="EMBL" id="KIK53802.1"/>
    </source>
</evidence>